<comment type="caution">
    <text evidence="1">The sequence shown here is derived from an EMBL/GenBank/DDBJ whole genome shotgun (WGS) entry which is preliminary data.</text>
</comment>
<evidence type="ECO:0000313" key="1">
    <source>
        <dbReference type="EMBL" id="MEJ1155667.1"/>
    </source>
</evidence>
<evidence type="ECO:0000313" key="2">
    <source>
        <dbReference type="Proteomes" id="UP001368654"/>
    </source>
</evidence>
<organism evidence="1 2">
    <name type="scientific">Microbacterium marmarense</name>
    <dbReference type="NCBI Taxonomy" id="3122051"/>
    <lineage>
        <taxon>Bacteria</taxon>
        <taxon>Bacillati</taxon>
        <taxon>Actinomycetota</taxon>
        <taxon>Actinomycetes</taxon>
        <taxon>Micrococcales</taxon>
        <taxon>Microbacteriaceae</taxon>
        <taxon>Microbacterium</taxon>
    </lineage>
</organism>
<dbReference type="Proteomes" id="UP001368654">
    <property type="component" value="Unassembled WGS sequence"/>
</dbReference>
<protein>
    <submittedName>
        <fullName evidence="1">Uncharacterized protein</fullName>
    </submittedName>
</protein>
<dbReference type="EMBL" id="JBBDGL010000002">
    <property type="protein sequence ID" value="MEJ1155667.1"/>
    <property type="molecule type" value="Genomic_DNA"/>
</dbReference>
<proteinExistence type="predicted"/>
<gene>
    <name evidence="1" type="ORF">WDU96_08680</name>
</gene>
<accession>A0ABU8LV68</accession>
<sequence>MCTTMKIATSLHIPHIPRVPDIPDVRDARDVREEEFAGRSAWPSVF</sequence>
<name>A0ABU8LV68_9MICO</name>
<reference evidence="1 2" key="1">
    <citation type="submission" date="2024-02" db="EMBL/GenBank/DDBJ databases">
        <authorList>
            <person name="Saticioglu I.B."/>
        </authorList>
    </citation>
    <scope>NUCLEOTIDE SEQUENCE [LARGE SCALE GENOMIC DNA]</scope>
    <source>
        <strain evidence="1 2">Mu-86</strain>
    </source>
</reference>
<keyword evidence="2" id="KW-1185">Reference proteome</keyword>